<dbReference type="EMBL" id="LT854705">
    <property type="protein sequence ID" value="SMS13219.1"/>
    <property type="molecule type" value="Genomic_DNA"/>
</dbReference>
<keyword evidence="2" id="KW-0238">DNA-binding</keyword>
<dbReference type="PANTHER" id="PTHR33204">
    <property type="entry name" value="TRANSCRIPTIONAL REGULATOR, MARR FAMILY"/>
    <property type="match status" value="1"/>
</dbReference>
<keyword evidence="1" id="KW-0805">Transcription regulation</keyword>
<protein>
    <submittedName>
        <fullName evidence="5">Transcriptional regulator, HxlR family</fullName>
    </submittedName>
</protein>
<evidence type="ECO:0000256" key="1">
    <source>
        <dbReference type="ARBA" id="ARBA00023015"/>
    </source>
</evidence>
<evidence type="ECO:0000256" key="3">
    <source>
        <dbReference type="ARBA" id="ARBA00023163"/>
    </source>
</evidence>
<evidence type="ECO:0000259" key="4">
    <source>
        <dbReference type="PROSITE" id="PS51118"/>
    </source>
</evidence>
<accession>A0A1Y6JTE2</accession>
<dbReference type="InterPro" id="IPR002577">
    <property type="entry name" value="HTH_HxlR"/>
</dbReference>
<gene>
    <name evidence="5" type="ORF">LZ3411_0169</name>
</gene>
<dbReference type="RefSeq" id="WP_157667835.1">
    <property type="nucleotide sequence ID" value="NZ_JBPWQU010000052.1"/>
</dbReference>
<evidence type="ECO:0000313" key="6">
    <source>
        <dbReference type="Proteomes" id="UP000195412"/>
    </source>
</evidence>
<dbReference type="Pfam" id="PF01638">
    <property type="entry name" value="HxlR"/>
    <property type="match status" value="1"/>
</dbReference>
<evidence type="ECO:0000256" key="2">
    <source>
        <dbReference type="ARBA" id="ARBA00023125"/>
    </source>
</evidence>
<proteinExistence type="predicted"/>
<feature type="domain" description="HTH hxlR-type" evidence="4">
    <location>
        <begin position="14"/>
        <end position="110"/>
    </location>
</feature>
<keyword evidence="3" id="KW-0804">Transcription</keyword>
<evidence type="ECO:0000313" key="5">
    <source>
        <dbReference type="EMBL" id="SMS13219.1"/>
    </source>
</evidence>
<organism evidence="5 6">
    <name type="scientific">Levilactobacillus zymae</name>
    <dbReference type="NCBI Taxonomy" id="267363"/>
    <lineage>
        <taxon>Bacteria</taxon>
        <taxon>Bacillati</taxon>
        <taxon>Bacillota</taxon>
        <taxon>Bacilli</taxon>
        <taxon>Lactobacillales</taxon>
        <taxon>Lactobacillaceae</taxon>
        <taxon>Levilactobacillus</taxon>
    </lineage>
</organism>
<dbReference type="InterPro" id="IPR036390">
    <property type="entry name" value="WH_DNA-bd_sf"/>
</dbReference>
<dbReference type="GO" id="GO:0003677">
    <property type="term" value="F:DNA binding"/>
    <property type="evidence" value="ECO:0007669"/>
    <property type="project" value="UniProtKB-KW"/>
</dbReference>
<dbReference type="PROSITE" id="PS51118">
    <property type="entry name" value="HTH_HXLR"/>
    <property type="match status" value="1"/>
</dbReference>
<dbReference type="AlphaFoldDB" id="A0A1Y6JTE2"/>
<sequence length="119" mass="13167">MTATIIQPQPAELRPLNTALSLLDSPWKPLILHRLADHDYRLAELQRTLTACPPATLTTQLAQLVRDQLVVATNGPADTTSYSLSRAGRSLVPLLLTLNRWGRTYLNEIQPVTPAHHDA</sequence>
<dbReference type="SUPFAM" id="SSF46785">
    <property type="entry name" value="Winged helix' DNA-binding domain"/>
    <property type="match status" value="1"/>
</dbReference>
<dbReference type="Proteomes" id="UP000195412">
    <property type="component" value="Chromosome I"/>
</dbReference>
<reference evidence="6" key="1">
    <citation type="submission" date="2017-05" db="EMBL/GenBank/DDBJ databases">
        <authorList>
            <person name="Papadimitriou K."/>
        </authorList>
    </citation>
    <scope>NUCLEOTIDE SEQUENCE [LARGE SCALE GENOMIC DNA]</scope>
    <source>
        <strain evidence="6">ACA-DC 3411</strain>
    </source>
</reference>
<dbReference type="InterPro" id="IPR036388">
    <property type="entry name" value="WH-like_DNA-bd_sf"/>
</dbReference>
<dbReference type="Gene3D" id="1.10.10.10">
    <property type="entry name" value="Winged helix-like DNA-binding domain superfamily/Winged helix DNA-binding domain"/>
    <property type="match status" value="1"/>
</dbReference>
<dbReference type="KEGG" id="lzy:LZ3411_0169"/>
<name>A0A1Y6JTE2_9LACO</name>